<evidence type="ECO:0000256" key="4">
    <source>
        <dbReference type="ARBA" id="ARBA00047303"/>
    </source>
</evidence>
<evidence type="ECO:0000313" key="6">
    <source>
        <dbReference type="EMBL" id="GAQ93324.1"/>
    </source>
</evidence>
<protein>
    <recommendedName>
        <fullName evidence="1">DNA-directed primase/polymerase protein</fullName>
        <ecNumber evidence="3">2.7.7.102</ecNumber>
    </recommendedName>
</protein>
<feature type="compositionally biased region" description="Gly residues" evidence="5">
    <location>
        <begin position="429"/>
        <end position="438"/>
    </location>
</feature>
<evidence type="ECO:0000256" key="2">
    <source>
        <dbReference type="ARBA" id="ARBA00044677"/>
    </source>
</evidence>
<dbReference type="GO" id="GO:0003682">
    <property type="term" value="F:chromatin binding"/>
    <property type="evidence" value="ECO:0000318"/>
    <property type="project" value="GO_Central"/>
</dbReference>
<evidence type="ECO:0000313" key="7">
    <source>
        <dbReference type="Proteomes" id="UP000054558"/>
    </source>
</evidence>
<dbReference type="OrthoDB" id="5988181at2759"/>
<dbReference type="EC" id="2.7.7.102" evidence="3"/>
<dbReference type="GO" id="GO:0003887">
    <property type="term" value="F:DNA-directed DNA polymerase activity"/>
    <property type="evidence" value="ECO:0000318"/>
    <property type="project" value="GO_Central"/>
</dbReference>
<dbReference type="GO" id="GO:0031297">
    <property type="term" value="P:replication fork processing"/>
    <property type="evidence" value="ECO:0000318"/>
    <property type="project" value="GO_Central"/>
</dbReference>
<comment type="catalytic activity">
    <reaction evidence="2">
        <text>ssDNA + n NTP = ssDNA/pppN(pN)n-1 hybrid + (n-1) diphosphate.</text>
        <dbReference type="EC" id="2.7.7.102"/>
    </reaction>
</comment>
<dbReference type="Pfam" id="PF03121">
    <property type="entry name" value="Herpes_UL52"/>
    <property type="match status" value="1"/>
</dbReference>
<dbReference type="GO" id="GO:0019985">
    <property type="term" value="P:translesion synthesis"/>
    <property type="evidence" value="ECO:0000318"/>
    <property type="project" value="GO_Central"/>
</dbReference>
<dbReference type="InterPro" id="IPR044917">
    <property type="entry name" value="PRIMPOL"/>
</dbReference>
<proteinExistence type="predicted"/>
<feature type="region of interest" description="Disordered" evidence="5">
    <location>
        <begin position="340"/>
        <end position="438"/>
    </location>
</feature>
<evidence type="ECO:0000256" key="1">
    <source>
        <dbReference type="ARBA" id="ARBA00026139"/>
    </source>
</evidence>
<dbReference type="GO" id="GO:0005759">
    <property type="term" value="C:mitochondrial matrix"/>
    <property type="evidence" value="ECO:0000318"/>
    <property type="project" value="GO_Central"/>
</dbReference>
<keyword evidence="7" id="KW-1185">Reference proteome</keyword>
<evidence type="ECO:0000256" key="3">
    <source>
        <dbReference type="ARBA" id="ARBA00044768"/>
    </source>
</evidence>
<feature type="region of interest" description="Disordered" evidence="5">
    <location>
        <begin position="306"/>
        <end position="328"/>
    </location>
</feature>
<accession>A0A1Y1IRM9</accession>
<name>A0A1Y1IRM9_KLENI</name>
<gene>
    <name evidence="6" type="ORF">KFL_014410020</name>
</gene>
<dbReference type="STRING" id="105231.A0A1Y1IRM9"/>
<dbReference type="AlphaFoldDB" id="A0A1Y1IRM9"/>
<reference evidence="6 7" key="1">
    <citation type="journal article" date="2014" name="Nat. Commun.">
        <title>Klebsormidium flaccidum genome reveals primary factors for plant terrestrial adaptation.</title>
        <authorList>
            <person name="Hori K."/>
            <person name="Maruyama F."/>
            <person name="Fujisawa T."/>
            <person name="Togashi T."/>
            <person name="Yamamoto N."/>
            <person name="Seo M."/>
            <person name="Sato S."/>
            <person name="Yamada T."/>
            <person name="Mori H."/>
            <person name="Tajima N."/>
            <person name="Moriyama T."/>
            <person name="Ikeuchi M."/>
            <person name="Watanabe M."/>
            <person name="Wada H."/>
            <person name="Kobayashi K."/>
            <person name="Saito M."/>
            <person name="Masuda T."/>
            <person name="Sasaki-Sekimoto Y."/>
            <person name="Mashiguchi K."/>
            <person name="Awai K."/>
            <person name="Shimojima M."/>
            <person name="Masuda S."/>
            <person name="Iwai M."/>
            <person name="Nobusawa T."/>
            <person name="Narise T."/>
            <person name="Kondo S."/>
            <person name="Saito H."/>
            <person name="Sato R."/>
            <person name="Murakawa M."/>
            <person name="Ihara Y."/>
            <person name="Oshima-Yamada Y."/>
            <person name="Ohtaka K."/>
            <person name="Satoh M."/>
            <person name="Sonobe K."/>
            <person name="Ishii M."/>
            <person name="Ohtani R."/>
            <person name="Kanamori-Sato M."/>
            <person name="Honoki R."/>
            <person name="Miyazaki D."/>
            <person name="Mochizuki H."/>
            <person name="Umetsu J."/>
            <person name="Higashi K."/>
            <person name="Shibata D."/>
            <person name="Kamiya Y."/>
            <person name="Sato N."/>
            <person name="Nakamura Y."/>
            <person name="Tabata S."/>
            <person name="Ida S."/>
            <person name="Kurokawa K."/>
            <person name="Ohta H."/>
        </authorList>
    </citation>
    <scope>NUCLEOTIDE SEQUENCE [LARGE SCALE GENOMIC DNA]</scope>
    <source>
        <strain evidence="6 7">NIES-2285</strain>
    </source>
</reference>
<dbReference type="EMBL" id="DF238390">
    <property type="protein sequence ID" value="GAQ93324.1"/>
    <property type="molecule type" value="Genomic_DNA"/>
</dbReference>
<dbReference type="GO" id="GO:0005634">
    <property type="term" value="C:nucleus"/>
    <property type="evidence" value="ECO:0000318"/>
    <property type="project" value="GO_Central"/>
</dbReference>
<evidence type="ECO:0000256" key="5">
    <source>
        <dbReference type="SAM" id="MobiDB-lite"/>
    </source>
</evidence>
<dbReference type="GO" id="GO:0009411">
    <property type="term" value="P:response to UV"/>
    <property type="evidence" value="ECO:0000318"/>
    <property type="project" value="GO_Central"/>
</dbReference>
<comment type="catalytic activity">
    <reaction evidence="4">
        <text>DNA(n) + a 2'-deoxyribonucleoside 5'-triphosphate = DNA(n+1) + diphosphate</text>
        <dbReference type="Rhea" id="RHEA:22508"/>
        <dbReference type="Rhea" id="RHEA-COMP:17339"/>
        <dbReference type="Rhea" id="RHEA-COMP:17340"/>
        <dbReference type="ChEBI" id="CHEBI:33019"/>
        <dbReference type="ChEBI" id="CHEBI:61560"/>
        <dbReference type="ChEBI" id="CHEBI:173112"/>
        <dbReference type="EC" id="2.7.7.7"/>
    </reaction>
    <physiologicalReaction direction="left-to-right" evidence="4">
        <dbReference type="Rhea" id="RHEA:22509"/>
    </physiologicalReaction>
</comment>
<dbReference type="GO" id="GO:0042276">
    <property type="term" value="P:error-prone translesion synthesis"/>
    <property type="evidence" value="ECO:0007669"/>
    <property type="project" value="InterPro"/>
</dbReference>
<feature type="compositionally biased region" description="Basic and acidic residues" evidence="5">
    <location>
        <begin position="306"/>
        <end position="316"/>
    </location>
</feature>
<dbReference type="PANTHER" id="PTHR31399">
    <property type="entry name" value="DNA-DIRECTED PRIMASE / POLYMERASE PROTEIN"/>
    <property type="match status" value="1"/>
</dbReference>
<organism evidence="6 7">
    <name type="scientific">Klebsormidium nitens</name>
    <name type="common">Green alga</name>
    <name type="synonym">Ulothrix nitens</name>
    <dbReference type="NCBI Taxonomy" id="105231"/>
    <lineage>
        <taxon>Eukaryota</taxon>
        <taxon>Viridiplantae</taxon>
        <taxon>Streptophyta</taxon>
        <taxon>Klebsormidiophyceae</taxon>
        <taxon>Klebsormidiales</taxon>
        <taxon>Klebsormidiaceae</taxon>
        <taxon>Klebsormidium</taxon>
    </lineage>
</organism>
<dbReference type="GO" id="GO:0006264">
    <property type="term" value="P:mitochondrial DNA replication"/>
    <property type="evidence" value="ECO:0000318"/>
    <property type="project" value="GO_Central"/>
</dbReference>
<dbReference type="Proteomes" id="UP000054558">
    <property type="component" value="Unassembled WGS sequence"/>
</dbReference>
<dbReference type="PANTHER" id="PTHR31399:SF0">
    <property type="entry name" value="DNA-DIRECTED PRIMASE_POLYMERASE PROTEIN"/>
    <property type="match status" value="1"/>
</dbReference>
<dbReference type="GO" id="GO:0003899">
    <property type="term" value="F:DNA-directed RNA polymerase activity"/>
    <property type="evidence" value="ECO:0000318"/>
    <property type="project" value="GO_Central"/>
</dbReference>
<sequence>MVSAHGRRCNLFFDLEYLKGPNPGLSADTLVDTLLSVTEDVCRSTFGTGIWREKIVELDASYARKFSRHLIIHIYGRCFANVHEDMRYFVEKISSEIYRRAESGDEAAKTLIVNQGSGLGQTLIIDQGVYTKTRHLRTIFSTKQQGPGIPFTPTCRLFKEQNITQQITWSFASLVSVSSTPLPSLHRRARVSSRIIVNEGFLSYSFKGTKFCANVNRHHTQNNMYIVVDLQHGSYYQKCHDDVCQAMNYKFPYTKLPEGLLNEARAAVLEATAPKFTKKGRAWGELEDINPDFVDEALKVLEKAEEPLRKKEKEESATESQMKLPALSKLEVQKSASFNPVSWMPKTPEELGFPSRLPSTSTSPAEDQGLSIAIPTDGKREKSDTERDEEEPLGQGGEMEPFGEEPSQWGGDTQPVEQPGAAEETPGEGAAGGKGDAK</sequence>